<dbReference type="Proteomes" id="UP000317318">
    <property type="component" value="Chromosome"/>
</dbReference>
<evidence type="ECO:0000256" key="4">
    <source>
        <dbReference type="SAM" id="MobiDB-lite"/>
    </source>
</evidence>
<dbReference type="RefSeq" id="WP_145363244.1">
    <property type="nucleotide sequence ID" value="NZ_CP036268.1"/>
</dbReference>
<dbReference type="PANTHER" id="PTHR30308">
    <property type="entry name" value="TMRNA-BINDING COMPONENT OF TRANS-TRANSLATION TAGGING COMPLEX"/>
    <property type="match status" value="1"/>
</dbReference>
<evidence type="ECO:0000313" key="6">
    <source>
        <dbReference type="Proteomes" id="UP000317318"/>
    </source>
</evidence>
<dbReference type="InterPro" id="IPR020081">
    <property type="entry name" value="SsrA-bd_prot_CS"/>
</dbReference>
<dbReference type="KEGG" id="svp:Pan189_14660"/>
<organism evidence="5 6">
    <name type="scientific">Stratiformator vulcanicus</name>
    <dbReference type="NCBI Taxonomy" id="2527980"/>
    <lineage>
        <taxon>Bacteria</taxon>
        <taxon>Pseudomonadati</taxon>
        <taxon>Planctomycetota</taxon>
        <taxon>Planctomycetia</taxon>
        <taxon>Planctomycetales</taxon>
        <taxon>Planctomycetaceae</taxon>
        <taxon>Stratiformator</taxon>
    </lineage>
</organism>
<dbReference type="Gene3D" id="2.40.280.10">
    <property type="match status" value="1"/>
</dbReference>
<feature type="region of interest" description="Disordered" evidence="4">
    <location>
        <begin position="138"/>
        <end position="164"/>
    </location>
</feature>
<dbReference type="InterPro" id="IPR023620">
    <property type="entry name" value="SmpB"/>
</dbReference>
<comment type="subcellular location">
    <subcellularLocation>
        <location evidence="3">Cytoplasm</location>
    </subcellularLocation>
    <text evidence="3">The tmRNA-SmpB complex associates with stalled 70S ribosomes.</text>
</comment>
<protein>
    <recommendedName>
        <fullName evidence="3">SsrA-binding protein</fullName>
    </recommendedName>
    <alternativeName>
        <fullName evidence="3">Small protein B</fullName>
    </alternativeName>
</protein>
<feature type="compositionally biased region" description="Basic and acidic residues" evidence="4">
    <location>
        <begin position="149"/>
        <end position="164"/>
    </location>
</feature>
<dbReference type="NCBIfam" id="NF003843">
    <property type="entry name" value="PRK05422.1"/>
    <property type="match status" value="1"/>
</dbReference>
<evidence type="ECO:0000256" key="1">
    <source>
        <dbReference type="ARBA" id="ARBA00022490"/>
    </source>
</evidence>
<dbReference type="PANTHER" id="PTHR30308:SF2">
    <property type="entry name" value="SSRA-BINDING PROTEIN"/>
    <property type="match status" value="1"/>
</dbReference>
<gene>
    <name evidence="3 5" type="primary">smpB</name>
    <name evidence="5" type="ORF">Pan189_14660</name>
</gene>
<dbReference type="CDD" id="cd09294">
    <property type="entry name" value="SmpB"/>
    <property type="match status" value="1"/>
</dbReference>
<name>A0A517QZQ7_9PLAN</name>
<comment type="function">
    <text evidence="3">Required for rescue of stalled ribosomes mediated by trans-translation. Binds to transfer-messenger RNA (tmRNA), required for stable association of tmRNA with ribosomes. tmRNA and SmpB together mimic tRNA shape, replacing the anticodon stem-loop with SmpB. tmRNA is encoded by the ssrA gene; the 2 termini fold to resemble tRNA(Ala) and it encodes a 'tag peptide', a short internal open reading frame. During trans-translation Ala-aminoacylated tmRNA acts like a tRNA, entering the A-site of stalled ribosomes, displacing the stalled mRNA. The ribosome then switches to translate the ORF on the tmRNA; the nascent peptide is terminated with the 'tag peptide' encoded by the tmRNA and targeted for degradation. The ribosome is freed to recommence translation, which seems to be the essential function of trans-translation.</text>
</comment>
<dbReference type="AlphaFoldDB" id="A0A517QZQ7"/>
<proteinExistence type="inferred from homology"/>
<evidence type="ECO:0000313" key="5">
    <source>
        <dbReference type="EMBL" id="QDT37098.1"/>
    </source>
</evidence>
<sequence length="164" mass="19052">MAKSKGKSGRKNEDPNERVVVRNRKARHDYELLDTLECGIVLTGSEVKSIRNGKVVIEDGYARMQRDELWLINADIAEYPQATIMNHERRRERKLLVRKSQLRKFAESAQDRGLTIVPLSLYFKRGIVKVEVATAKGRKTHDKRQKLKAKTDVREMRAEKLRHS</sequence>
<feature type="compositionally biased region" description="Basic residues" evidence="4">
    <location>
        <begin position="138"/>
        <end position="148"/>
    </location>
</feature>
<evidence type="ECO:0000256" key="2">
    <source>
        <dbReference type="ARBA" id="ARBA00022884"/>
    </source>
</evidence>
<keyword evidence="6" id="KW-1185">Reference proteome</keyword>
<evidence type="ECO:0000256" key="3">
    <source>
        <dbReference type="HAMAP-Rule" id="MF_00023"/>
    </source>
</evidence>
<dbReference type="Pfam" id="PF01668">
    <property type="entry name" value="SmpB"/>
    <property type="match status" value="1"/>
</dbReference>
<dbReference type="GO" id="GO:0070929">
    <property type="term" value="P:trans-translation"/>
    <property type="evidence" value="ECO:0007669"/>
    <property type="project" value="UniProtKB-UniRule"/>
</dbReference>
<dbReference type="NCBIfam" id="TIGR00086">
    <property type="entry name" value="smpB"/>
    <property type="match status" value="1"/>
</dbReference>
<accession>A0A517QZQ7</accession>
<dbReference type="GO" id="GO:0003723">
    <property type="term" value="F:RNA binding"/>
    <property type="evidence" value="ECO:0007669"/>
    <property type="project" value="UniProtKB-UniRule"/>
</dbReference>
<keyword evidence="2 3" id="KW-0694">RNA-binding</keyword>
<reference evidence="5 6" key="1">
    <citation type="submission" date="2019-02" db="EMBL/GenBank/DDBJ databases">
        <title>Deep-cultivation of Planctomycetes and their phenomic and genomic characterization uncovers novel biology.</title>
        <authorList>
            <person name="Wiegand S."/>
            <person name="Jogler M."/>
            <person name="Boedeker C."/>
            <person name="Pinto D."/>
            <person name="Vollmers J."/>
            <person name="Rivas-Marin E."/>
            <person name="Kohn T."/>
            <person name="Peeters S.H."/>
            <person name="Heuer A."/>
            <person name="Rast P."/>
            <person name="Oberbeckmann S."/>
            <person name="Bunk B."/>
            <person name="Jeske O."/>
            <person name="Meyerdierks A."/>
            <person name="Storesund J.E."/>
            <person name="Kallscheuer N."/>
            <person name="Luecker S."/>
            <person name="Lage O.M."/>
            <person name="Pohl T."/>
            <person name="Merkel B.J."/>
            <person name="Hornburger P."/>
            <person name="Mueller R.-W."/>
            <person name="Bruemmer F."/>
            <person name="Labrenz M."/>
            <person name="Spormann A.M."/>
            <person name="Op den Camp H."/>
            <person name="Overmann J."/>
            <person name="Amann R."/>
            <person name="Jetten M.S.M."/>
            <person name="Mascher T."/>
            <person name="Medema M.H."/>
            <person name="Devos D.P."/>
            <person name="Kaster A.-K."/>
            <person name="Ovreas L."/>
            <person name="Rohde M."/>
            <person name="Galperin M.Y."/>
            <person name="Jogler C."/>
        </authorList>
    </citation>
    <scope>NUCLEOTIDE SEQUENCE [LARGE SCALE GENOMIC DNA]</scope>
    <source>
        <strain evidence="5 6">Pan189</strain>
    </source>
</reference>
<dbReference type="SUPFAM" id="SSF74982">
    <property type="entry name" value="Small protein B (SmpB)"/>
    <property type="match status" value="1"/>
</dbReference>
<dbReference type="GO" id="GO:0070930">
    <property type="term" value="P:trans-translation-dependent protein tagging"/>
    <property type="evidence" value="ECO:0007669"/>
    <property type="project" value="TreeGrafter"/>
</dbReference>
<dbReference type="GO" id="GO:0005829">
    <property type="term" value="C:cytosol"/>
    <property type="evidence" value="ECO:0007669"/>
    <property type="project" value="TreeGrafter"/>
</dbReference>
<dbReference type="HAMAP" id="MF_00023">
    <property type="entry name" value="SmpB"/>
    <property type="match status" value="1"/>
</dbReference>
<comment type="similarity">
    <text evidence="3">Belongs to the SmpB family.</text>
</comment>
<dbReference type="PROSITE" id="PS01317">
    <property type="entry name" value="SSRP"/>
    <property type="match status" value="1"/>
</dbReference>
<dbReference type="InterPro" id="IPR000037">
    <property type="entry name" value="SsrA-bd_prot"/>
</dbReference>
<dbReference type="EMBL" id="CP036268">
    <property type="protein sequence ID" value="QDT37098.1"/>
    <property type="molecule type" value="Genomic_DNA"/>
</dbReference>
<keyword evidence="1 3" id="KW-0963">Cytoplasm</keyword>
<dbReference type="OrthoDB" id="9805462at2"/>